<accession>A0A1E7G048</accession>
<evidence type="ECO:0000313" key="1">
    <source>
        <dbReference type="EMBL" id="OEU23493.1"/>
    </source>
</evidence>
<dbReference type="EMBL" id="KV784353">
    <property type="protein sequence ID" value="OEU23493.1"/>
    <property type="molecule type" value="Genomic_DNA"/>
</dbReference>
<dbReference type="KEGG" id="fcy:FRACYDRAFT_233662"/>
<evidence type="ECO:0000313" key="2">
    <source>
        <dbReference type="Proteomes" id="UP000095751"/>
    </source>
</evidence>
<keyword evidence="2" id="KW-1185">Reference proteome</keyword>
<dbReference type="OrthoDB" id="46612at2759"/>
<reference evidence="1 2" key="1">
    <citation type="submission" date="2016-09" db="EMBL/GenBank/DDBJ databases">
        <title>Extensive genetic diversity and differential bi-allelic expression allows diatom success in the polar Southern Ocean.</title>
        <authorList>
            <consortium name="DOE Joint Genome Institute"/>
            <person name="Mock T."/>
            <person name="Otillar R.P."/>
            <person name="Strauss J."/>
            <person name="Dupont C."/>
            <person name="Frickenhaus S."/>
            <person name="Maumus F."/>
            <person name="Mcmullan M."/>
            <person name="Sanges R."/>
            <person name="Schmutz J."/>
            <person name="Toseland A."/>
            <person name="Valas R."/>
            <person name="Veluchamy A."/>
            <person name="Ward B.J."/>
            <person name="Allen A."/>
            <person name="Barry K."/>
            <person name="Falciatore A."/>
            <person name="Ferrante M."/>
            <person name="Fortunato A.E."/>
            <person name="Gloeckner G."/>
            <person name="Gruber A."/>
            <person name="Hipkin R."/>
            <person name="Janech M."/>
            <person name="Kroth P."/>
            <person name="Leese F."/>
            <person name="Lindquist E."/>
            <person name="Lyon B.R."/>
            <person name="Martin J."/>
            <person name="Mayer C."/>
            <person name="Parker M."/>
            <person name="Quesneville H."/>
            <person name="Raymond J."/>
            <person name="Uhlig C."/>
            <person name="Valentin K.U."/>
            <person name="Worden A.Z."/>
            <person name="Armbrust E.V."/>
            <person name="Bowler C."/>
            <person name="Green B."/>
            <person name="Moulton V."/>
            <person name="Van Oosterhout C."/>
            <person name="Grigoriev I."/>
        </authorList>
    </citation>
    <scope>NUCLEOTIDE SEQUENCE [LARGE SCALE GENOMIC DNA]</scope>
    <source>
        <strain evidence="1 2">CCMP1102</strain>
    </source>
</reference>
<name>A0A1E7G048_9STRA</name>
<dbReference type="Proteomes" id="UP000095751">
    <property type="component" value="Unassembled WGS sequence"/>
</dbReference>
<proteinExistence type="predicted"/>
<organism evidence="1 2">
    <name type="scientific">Fragilariopsis cylindrus CCMP1102</name>
    <dbReference type="NCBI Taxonomy" id="635003"/>
    <lineage>
        <taxon>Eukaryota</taxon>
        <taxon>Sar</taxon>
        <taxon>Stramenopiles</taxon>
        <taxon>Ochrophyta</taxon>
        <taxon>Bacillariophyta</taxon>
        <taxon>Bacillariophyceae</taxon>
        <taxon>Bacillariophycidae</taxon>
        <taxon>Bacillariales</taxon>
        <taxon>Bacillariaceae</taxon>
        <taxon>Fragilariopsis</taxon>
    </lineage>
</organism>
<gene>
    <name evidence="1" type="ORF">FRACYDRAFT_233662</name>
</gene>
<dbReference type="InParanoid" id="A0A1E7G048"/>
<protein>
    <submittedName>
        <fullName evidence="1">Uncharacterized protein</fullName>
    </submittedName>
</protein>
<dbReference type="AlphaFoldDB" id="A0A1E7G048"/>
<sequence>MPPISRANYSDSNNVCGNKGYSYDAYQFNSRGRQNNITEVGENNDSISAVSNSTHFDRGRVKEGIMKEIGYENCNYISQESVWNFWPTLIKDLNQKNNKNNYNNNNNNSTLLTLELHVPCREPLQHLMSMASHFNKKYVCDEQEINITIPQAIDTVYMKQFGDSRFSTTLLLNNSDNNNNIDLKCFNPFPLENYIHYMKDKLTSRRFPVLHYQQRTTNQQHEKSTECIWDSTSFDYKQKVIQLLIEEHPYMKFCSDCIGSNNELQLL</sequence>